<evidence type="ECO:0000259" key="2">
    <source>
        <dbReference type="Pfam" id="PF07885"/>
    </source>
</evidence>
<keyword evidence="4" id="KW-1185">Reference proteome</keyword>
<comment type="caution">
    <text evidence="3">The sequence shown here is derived from an EMBL/GenBank/DDBJ whole genome shotgun (WGS) entry which is preliminary data.</text>
</comment>
<proteinExistence type="predicted"/>
<protein>
    <submittedName>
        <fullName evidence="3">Ion channel</fullName>
    </submittedName>
</protein>
<dbReference type="Proteomes" id="UP001557485">
    <property type="component" value="Unassembled WGS sequence"/>
</dbReference>
<feature type="transmembrane region" description="Helical" evidence="1">
    <location>
        <begin position="110"/>
        <end position="132"/>
    </location>
</feature>
<dbReference type="Gene3D" id="1.10.287.70">
    <property type="match status" value="1"/>
</dbReference>
<dbReference type="RefSeq" id="WP_368382143.1">
    <property type="nucleotide sequence ID" value="NZ_JBFRYA010000011.1"/>
</dbReference>
<dbReference type="SUPFAM" id="SSF81324">
    <property type="entry name" value="Voltage-gated potassium channels"/>
    <property type="match status" value="1"/>
</dbReference>
<accession>A0ABV3U8A7</accession>
<dbReference type="EMBL" id="JBFRYA010000011">
    <property type="protein sequence ID" value="MEX1669812.1"/>
    <property type="molecule type" value="Genomic_DNA"/>
</dbReference>
<keyword evidence="1" id="KW-0472">Membrane</keyword>
<keyword evidence="1" id="KW-0812">Transmembrane</keyword>
<feature type="transmembrane region" description="Helical" evidence="1">
    <location>
        <begin position="39"/>
        <end position="66"/>
    </location>
</feature>
<keyword evidence="1" id="KW-1133">Transmembrane helix</keyword>
<dbReference type="Pfam" id="PF07885">
    <property type="entry name" value="Ion_trans_2"/>
    <property type="match status" value="1"/>
</dbReference>
<name>A0ABV3U8A7_9GAMM</name>
<organism evidence="3 4">
    <name type="scientific">Zhongshania guokunii</name>
    <dbReference type="NCBI Taxonomy" id="641783"/>
    <lineage>
        <taxon>Bacteria</taxon>
        <taxon>Pseudomonadati</taxon>
        <taxon>Pseudomonadota</taxon>
        <taxon>Gammaproteobacteria</taxon>
        <taxon>Cellvibrionales</taxon>
        <taxon>Spongiibacteraceae</taxon>
        <taxon>Zhongshania</taxon>
    </lineage>
</organism>
<feature type="transmembrane region" description="Helical" evidence="1">
    <location>
        <begin position="6"/>
        <end position="27"/>
    </location>
</feature>
<dbReference type="InterPro" id="IPR013099">
    <property type="entry name" value="K_chnl_dom"/>
</dbReference>
<reference evidence="3 4" key="1">
    <citation type="journal article" date="2011" name="Int. J. Syst. Evol. Microbiol.">
        <title>Zhongshania antarctica gen. nov., sp. nov. and Zhongshania guokunii sp. nov., gammaproteobacteria respectively isolated from coastal attached (fast) ice and surface seawater of the Antarctic.</title>
        <authorList>
            <person name="Li H.J."/>
            <person name="Zhang X.Y."/>
            <person name="Chen C.X."/>
            <person name="Zhang Y.J."/>
            <person name="Gao Z.M."/>
            <person name="Yu Y."/>
            <person name="Chen X.L."/>
            <person name="Chen B."/>
            <person name="Zhang Y.Z."/>
        </authorList>
    </citation>
    <scope>NUCLEOTIDE SEQUENCE [LARGE SCALE GENOMIC DNA]</scope>
    <source>
        <strain evidence="3 4">ZS6-22T</strain>
    </source>
</reference>
<feature type="domain" description="Potassium channel" evidence="2">
    <location>
        <begin position="53"/>
        <end position="129"/>
    </location>
</feature>
<sequence>MIYIFLINTIVVALSVIVHYEFLYRITLHIPRMNIAHRYRIVIGVFGSLIAHALEIWIFAVAYYFMNRADGWGHLEGNFNGSLMDCGYFSFTVFTTLGFGDIQPNGGLRYLTGIESLTGLVLITWTASFLYFEMQRHWGDETKL</sequence>
<gene>
    <name evidence="3" type="ORF">AB4876_12905</name>
</gene>
<evidence type="ECO:0000313" key="3">
    <source>
        <dbReference type="EMBL" id="MEX1669812.1"/>
    </source>
</evidence>
<evidence type="ECO:0000313" key="4">
    <source>
        <dbReference type="Proteomes" id="UP001557485"/>
    </source>
</evidence>
<evidence type="ECO:0000256" key="1">
    <source>
        <dbReference type="SAM" id="Phobius"/>
    </source>
</evidence>